<keyword evidence="8" id="KW-1185">Reference proteome</keyword>
<dbReference type="InterPro" id="IPR015300">
    <property type="entry name" value="DNA-bd_pseudobarrel_sf"/>
</dbReference>
<evidence type="ECO:0000256" key="4">
    <source>
        <dbReference type="ARBA" id="ARBA00023163"/>
    </source>
</evidence>
<dbReference type="GO" id="GO:0003677">
    <property type="term" value="F:DNA binding"/>
    <property type="evidence" value="ECO:0007669"/>
    <property type="project" value="UniProtKB-KW"/>
</dbReference>
<dbReference type="EMBL" id="WJXA01000002">
    <property type="protein sequence ID" value="KAF7151235.1"/>
    <property type="molecule type" value="Genomic_DNA"/>
</dbReference>
<comment type="subcellular location">
    <subcellularLocation>
        <location evidence="1">Nucleus</location>
    </subcellularLocation>
</comment>
<keyword evidence="4" id="KW-0804">Transcription</keyword>
<evidence type="ECO:0000313" key="7">
    <source>
        <dbReference type="EMBL" id="KAF7151235.1"/>
    </source>
</evidence>
<keyword evidence="2" id="KW-0805">Transcription regulation</keyword>
<accession>A0A834HF22</accession>
<dbReference type="PROSITE" id="PS50863">
    <property type="entry name" value="B3"/>
    <property type="match status" value="3"/>
</dbReference>
<evidence type="ECO:0000259" key="6">
    <source>
        <dbReference type="PROSITE" id="PS50863"/>
    </source>
</evidence>
<dbReference type="Proteomes" id="UP000626092">
    <property type="component" value="Unassembled WGS sequence"/>
</dbReference>
<protein>
    <recommendedName>
        <fullName evidence="6">TF-B3 domain-containing protein</fullName>
    </recommendedName>
</protein>
<dbReference type="CDD" id="cd10017">
    <property type="entry name" value="B3_DNA"/>
    <property type="match status" value="3"/>
</dbReference>
<evidence type="ECO:0000256" key="1">
    <source>
        <dbReference type="ARBA" id="ARBA00004123"/>
    </source>
</evidence>
<gene>
    <name evidence="7" type="ORF">RHSIM_Rhsim02G0167600</name>
</gene>
<evidence type="ECO:0000256" key="3">
    <source>
        <dbReference type="ARBA" id="ARBA00023125"/>
    </source>
</evidence>
<evidence type="ECO:0000256" key="5">
    <source>
        <dbReference type="ARBA" id="ARBA00023242"/>
    </source>
</evidence>
<feature type="domain" description="TF-B3" evidence="6">
    <location>
        <begin position="1"/>
        <end position="92"/>
    </location>
</feature>
<dbReference type="PANTHER" id="PTHR31920">
    <property type="entry name" value="B3 DOMAIN-CONTAINING"/>
    <property type="match status" value="1"/>
</dbReference>
<feature type="domain" description="TF-B3" evidence="6">
    <location>
        <begin position="305"/>
        <end position="381"/>
    </location>
</feature>
<dbReference type="SMART" id="SM01019">
    <property type="entry name" value="B3"/>
    <property type="match status" value="3"/>
</dbReference>
<proteinExistence type="predicted"/>
<dbReference type="InterPro" id="IPR050655">
    <property type="entry name" value="Plant_B3_domain"/>
</dbReference>
<keyword evidence="5" id="KW-0539">Nucleus</keyword>
<dbReference type="SUPFAM" id="SSF101936">
    <property type="entry name" value="DNA-binding pseudobarrel domain"/>
    <property type="match status" value="3"/>
</dbReference>
<feature type="domain" description="TF-B3" evidence="6">
    <location>
        <begin position="217"/>
        <end position="297"/>
    </location>
</feature>
<comment type="caution">
    <text evidence="7">The sequence shown here is derived from an EMBL/GenBank/DDBJ whole genome shotgun (WGS) entry which is preliminary data.</text>
</comment>
<evidence type="ECO:0000256" key="2">
    <source>
        <dbReference type="ARBA" id="ARBA00023015"/>
    </source>
</evidence>
<dbReference type="InterPro" id="IPR003340">
    <property type="entry name" value="B3_DNA-bd"/>
</dbReference>
<keyword evidence="3" id="KW-0238">DNA-binding</keyword>
<dbReference type="AlphaFoldDB" id="A0A834HF22"/>
<dbReference type="GO" id="GO:0005634">
    <property type="term" value="C:nucleus"/>
    <property type="evidence" value="ECO:0007669"/>
    <property type="project" value="UniProtKB-SubCell"/>
</dbReference>
<organism evidence="7 8">
    <name type="scientific">Rhododendron simsii</name>
    <name type="common">Sims's rhododendron</name>
    <dbReference type="NCBI Taxonomy" id="118357"/>
    <lineage>
        <taxon>Eukaryota</taxon>
        <taxon>Viridiplantae</taxon>
        <taxon>Streptophyta</taxon>
        <taxon>Embryophyta</taxon>
        <taxon>Tracheophyta</taxon>
        <taxon>Spermatophyta</taxon>
        <taxon>Magnoliopsida</taxon>
        <taxon>eudicotyledons</taxon>
        <taxon>Gunneridae</taxon>
        <taxon>Pentapetalae</taxon>
        <taxon>asterids</taxon>
        <taxon>Ericales</taxon>
        <taxon>Ericaceae</taxon>
        <taxon>Ericoideae</taxon>
        <taxon>Rhodoreae</taxon>
        <taxon>Rhododendron</taxon>
    </lineage>
</organism>
<dbReference type="Pfam" id="PF02362">
    <property type="entry name" value="B3"/>
    <property type="match status" value="3"/>
</dbReference>
<reference evidence="7" key="1">
    <citation type="submission" date="2019-11" db="EMBL/GenBank/DDBJ databases">
        <authorList>
            <person name="Liu Y."/>
            <person name="Hou J."/>
            <person name="Li T.-Q."/>
            <person name="Guan C.-H."/>
            <person name="Wu X."/>
            <person name="Wu H.-Z."/>
            <person name="Ling F."/>
            <person name="Zhang R."/>
            <person name="Shi X.-G."/>
            <person name="Ren J.-P."/>
            <person name="Chen E.-F."/>
            <person name="Sun J.-M."/>
        </authorList>
    </citation>
    <scope>NUCLEOTIDE SEQUENCE</scope>
    <source>
        <strain evidence="7">Adult_tree_wgs_1</strain>
        <tissue evidence="7">Leaves</tissue>
    </source>
</reference>
<name>A0A834HF22_RHOSS</name>
<sequence length="527" mass="60748">MGSFYKIILPSVMLYHRLRISKKYGDELSTSVKFTVRSGQVWRAGVEKADEMLWFSEGWKEFSESHSIGCGFFVVFNYEGNLEFKIYNPRKTLSISNEPDKGKQRAVSHKGERGSNVTLQKLSCRPSRAALVSLEKGILDECQDKRRTGKRCCHSLIQDMYEFAPEFAIRINKRGRYSVTLSWKGKMKASEMSNSQRPSVQKTEKEKWNVMKNVDNLMAAVRFGRKYGQQLKNLPARFAKKYLHVVSESIQLEVSSGKQWTVHCVRINGLVQCLSSGWGQFAKDNNLGEGDVCVFELIQVEDVRIPLAFVGHVKGRIPDKVFLRNRHGKLWPIKVTKVRNHLSFSDGWVKFAEDSSLEFGDFLVFDYDGTDVFHFKVFGRTGCEKEVIGSSHLTVNNEEHEEVKEEYLGVEEEEGDLEVEEEEEEGEYLEVEEAEDDLEVEECREENEYAVEEQELEATTLRSLLDLDGNKRKAAVKVEDDDDIFEYGMVARPKNPYFVAKLREKRRNELIALESRFFLKIVLRAPE</sequence>
<dbReference type="Gene3D" id="2.40.330.10">
    <property type="entry name" value="DNA-binding pseudobarrel domain"/>
    <property type="match status" value="3"/>
</dbReference>
<dbReference type="OrthoDB" id="623918at2759"/>
<dbReference type="PANTHER" id="PTHR31920:SF37">
    <property type="entry name" value="B3 DOMAIN-CONTAINING TRANSCRIPTION FACTOR VRN1"/>
    <property type="match status" value="1"/>
</dbReference>
<evidence type="ECO:0000313" key="8">
    <source>
        <dbReference type="Proteomes" id="UP000626092"/>
    </source>
</evidence>